<dbReference type="InterPro" id="IPR052943">
    <property type="entry name" value="TMTC_O-mannosyl-trnsfr"/>
</dbReference>
<dbReference type="InterPro" id="IPR019734">
    <property type="entry name" value="TPR_rpt"/>
</dbReference>
<feature type="repeat" description="TPR" evidence="1">
    <location>
        <begin position="28"/>
        <end position="61"/>
    </location>
</feature>
<accession>A0AAC8ZWH7</accession>
<dbReference type="EMBL" id="CP012407">
    <property type="protein sequence ID" value="ALG75565.1"/>
    <property type="molecule type" value="Genomic_DNA"/>
</dbReference>
<sequence>MTMHPFQPQPAATLAEVWRLLVEHPGDPDLLNSLGVLLDREGKREAALLHYRRALAVAPDHAVAWSNLAIVLATQGRHARAIACAHVAVALAPDNPTACLNLTAALYRSGDFASDLTVLDRLVRLQPDNPSLTWGRAQVRLHQGDYARGFVDYEGRYWLREYHYRIHRGPRWDGGPLDGRFVMVTLEQGFGDTLLMARYLPMLKARGARRVIVELRDELRRLFAPMDGVDAFIAENAAPTPIYHVHSSIMSLPLHFGTTIDSVPPPVRLTVPDEARAKAARLLGPDDGRLKVGIVWSGSAAFTDNAIRATSLERFLRFAGIPGVRLYSLQKGPPEEELRALPPGTPITALGPELDDFADTAAVVERLDLVVMTDSSVAHLAGSLGVPVWVLLQHVPYWVYGMSGATTPWYPSMRLYRQGPEEEWEPVFDAVERDLRALAARRAAALSEPCCNP</sequence>
<dbReference type="KEGG" id="ati:AL072_31990"/>
<keyword evidence="1" id="KW-0802">TPR repeat</keyword>
<dbReference type="PANTHER" id="PTHR44809">
    <property type="match status" value="1"/>
</dbReference>
<dbReference type="Proteomes" id="UP000069935">
    <property type="component" value="Chromosome 7"/>
</dbReference>
<reference evidence="3" key="1">
    <citation type="submission" date="2015-08" db="EMBL/GenBank/DDBJ databases">
        <title>Complete Genome Sequence of Azospirillum thiophilum BV-S.</title>
        <authorList>
            <person name="Fomenkov A."/>
            <person name="Vincze T."/>
            <person name="Grabovich M."/>
            <person name="Dubinina G."/>
            <person name="Orlova M."/>
            <person name="Belousova E."/>
            <person name="Roberts R.J."/>
        </authorList>
    </citation>
    <scope>NUCLEOTIDE SEQUENCE [LARGE SCALE GENOMIC DNA]</scope>
    <source>
        <strain evidence="3">BV-S</strain>
    </source>
</reference>
<evidence type="ECO:0008006" key="4">
    <source>
        <dbReference type="Google" id="ProtNLM"/>
    </source>
</evidence>
<evidence type="ECO:0000256" key="1">
    <source>
        <dbReference type="PROSITE-ProRule" id="PRU00339"/>
    </source>
</evidence>
<proteinExistence type="predicted"/>
<dbReference type="SUPFAM" id="SSF48452">
    <property type="entry name" value="TPR-like"/>
    <property type="match status" value="1"/>
</dbReference>
<dbReference type="Gene3D" id="3.40.50.2000">
    <property type="entry name" value="Glycogen Phosphorylase B"/>
    <property type="match status" value="1"/>
</dbReference>
<gene>
    <name evidence="2" type="ORF">AL072_31990</name>
</gene>
<dbReference type="PANTHER" id="PTHR44809:SF1">
    <property type="entry name" value="PROTEIN O-MANNOSYL-TRANSFERASE TMTC1"/>
    <property type="match status" value="1"/>
</dbReference>
<evidence type="ECO:0000313" key="3">
    <source>
        <dbReference type="Proteomes" id="UP000069935"/>
    </source>
</evidence>
<reference evidence="2 3" key="2">
    <citation type="journal article" date="2016" name="Genome Announc.">
        <title>Complete Genome Sequence of a Strain of Azospirillum thiophilum Isolated from a Sulfide Spring.</title>
        <authorList>
            <person name="Fomenkov A."/>
            <person name="Vincze T."/>
            <person name="Grabovich M."/>
            <person name="Anton B.P."/>
            <person name="Dubinina G."/>
            <person name="Orlova M."/>
            <person name="Belousova E."/>
            <person name="Roberts R.J."/>
        </authorList>
    </citation>
    <scope>NUCLEOTIDE SEQUENCE [LARGE SCALE GENOMIC DNA]</scope>
    <source>
        <strain evidence="2 3">BV-S</strain>
    </source>
</reference>
<name>A0AAC8ZWH7_9PROT</name>
<organism evidence="2 3">
    <name type="scientific">Azospirillum thiophilum</name>
    <dbReference type="NCBI Taxonomy" id="528244"/>
    <lineage>
        <taxon>Bacteria</taxon>
        <taxon>Pseudomonadati</taxon>
        <taxon>Pseudomonadota</taxon>
        <taxon>Alphaproteobacteria</taxon>
        <taxon>Rhodospirillales</taxon>
        <taxon>Azospirillaceae</taxon>
        <taxon>Azospirillum</taxon>
    </lineage>
</organism>
<dbReference type="Pfam" id="PF13432">
    <property type="entry name" value="TPR_16"/>
    <property type="match status" value="2"/>
</dbReference>
<dbReference type="Gene3D" id="1.25.40.10">
    <property type="entry name" value="Tetratricopeptide repeat domain"/>
    <property type="match status" value="1"/>
</dbReference>
<evidence type="ECO:0000313" key="2">
    <source>
        <dbReference type="EMBL" id="ALG75565.1"/>
    </source>
</evidence>
<dbReference type="InterPro" id="IPR011990">
    <property type="entry name" value="TPR-like_helical_dom_sf"/>
</dbReference>
<dbReference type="SUPFAM" id="SSF53756">
    <property type="entry name" value="UDP-Glycosyltransferase/glycogen phosphorylase"/>
    <property type="match status" value="1"/>
</dbReference>
<keyword evidence="3" id="KW-1185">Reference proteome</keyword>
<dbReference type="AlphaFoldDB" id="A0AAC8ZWH7"/>
<dbReference type="RefSeq" id="WP_045585462.1">
    <property type="nucleotide sequence ID" value="NZ_CP012407.1"/>
</dbReference>
<dbReference type="SMART" id="SM00028">
    <property type="entry name" value="TPR"/>
    <property type="match status" value="3"/>
</dbReference>
<protein>
    <recommendedName>
        <fullName evidence="4">Glycosyltransferase</fullName>
    </recommendedName>
</protein>
<dbReference type="PROSITE" id="PS50005">
    <property type="entry name" value="TPR"/>
    <property type="match status" value="1"/>
</dbReference>